<feature type="transmembrane region" description="Helical" evidence="1">
    <location>
        <begin position="70"/>
        <end position="93"/>
    </location>
</feature>
<feature type="transmembrane region" description="Helical" evidence="1">
    <location>
        <begin position="21"/>
        <end position="44"/>
    </location>
</feature>
<evidence type="ECO:0000313" key="3">
    <source>
        <dbReference type="Proteomes" id="UP000254704"/>
    </source>
</evidence>
<keyword evidence="1" id="KW-0472">Membrane</keyword>
<dbReference type="RefSeq" id="WP_115322489.1">
    <property type="nucleotide sequence ID" value="NZ_UGTV01000015.1"/>
</dbReference>
<feature type="transmembrane region" description="Helical" evidence="1">
    <location>
        <begin position="194"/>
        <end position="215"/>
    </location>
</feature>
<feature type="transmembrane region" description="Helical" evidence="1">
    <location>
        <begin position="149"/>
        <end position="173"/>
    </location>
</feature>
<evidence type="ECO:0008006" key="4">
    <source>
        <dbReference type="Google" id="ProtNLM"/>
    </source>
</evidence>
<dbReference type="Proteomes" id="UP000254704">
    <property type="component" value="Unassembled WGS sequence"/>
</dbReference>
<sequence>MPINFTKIFQDSWNFIQNQRQFTLTFIVAFFLSNLFITLMLNLFPTTEITTNSSDELAQVLGIGTVSPNIAILLIAYQLLYLFIASWCLISIHQVSQNQHFSLNTTITTVSKRFIGVILINIILLMPILIGVSEIFFSLIMNKTQPSNFSLLFAGLGIYLFIRFCLTSVHYLIRDVTINQALQTTWKAGIKRTAPLFLYCLIIHFLLPLLIRHISAFSINFIFEIIIDVMTSFLTVFSLIFTYRFYTIFMQKV</sequence>
<accession>A0A379ESX5</accession>
<reference evidence="2 3" key="1">
    <citation type="submission" date="2018-06" db="EMBL/GenBank/DDBJ databases">
        <authorList>
            <consortium name="Pathogen Informatics"/>
            <person name="Doyle S."/>
        </authorList>
    </citation>
    <scope>NUCLEOTIDE SEQUENCE [LARGE SCALE GENOMIC DNA]</scope>
    <source>
        <strain evidence="2 3">NCTC11621</strain>
    </source>
</reference>
<gene>
    <name evidence="2" type="ORF">NCTC11621_00529</name>
</gene>
<dbReference type="AlphaFoldDB" id="A0A379ESX5"/>
<keyword evidence="1" id="KW-1133">Transmembrane helix</keyword>
<evidence type="ECO:0000256" key="1">
    <source>
        <dbReference type="SAM" id="Phobius"/>
    </source>
</evidence>
<dbReference type="EMBL" id="UGTV01000015">
    <property type="protein sequence ID" value="SUC09397.1"/>
    <property type="molecule type" value="Genomic_DNA"/>
</dbReference>
<proteinExistence type="predicted"/>
<organism evidence="2 3">
    <name type="scientific">Pasteurella canis</name>
    <dbReference type="NCBI Taxonomy" id="753"/>
    <lineage>
        <taxon>Bacteria</taxon>
        <taxon>Pseudomonadati</taxon>
        <taxon>Pseudomonadota</taxon>
        <taxon>Gammaproteobacteria</taxon>
        <taxon>Pasteurellales</taxon>
        <taxon>Pasteurellaceae</taxon>
        <taxon>Pasteurella</taxon>
    </lineage>
</organism>
<name>A0A379ESX5_9PAST</name>
<feature type="transmembrane region" description="Helical" evidence="1">
    <location>
        <begin position="221"/>
        <end position="246"/>
    </location>
</feature>
<feature type="transmembrane region" description="Helical" evidence="1">
    <location>
        <begin position="114"/>
        <end position="137"/>
    </location>
</feature>
<evidence type="ECO:0000313" key="2">
    <source>
        <dbReference type="EMBL" id="SUC09397.1"/>
    </source>
</evidence>
<keyword evidence="1" id="KW-0812">Transmembrane</keyword>
<protein>
    <recommendedName>
        <fullName evidence="4">Transmembrane protein</fullName>
    </recommendedName>
</protein>